<name>A0ACB7VEW4_DIOAL</name>
<protein>
    <submittedName>
        <fullName evidence="1">CCCH zinc finger domain-containing protein</fullName>
    </submittedName>
</protein>
<keyword evidence="2" id="KW-1185">Reference proteome</keyword>
<organism evidence="1 2">
    <name type="scientific">Dioscorea alata</name>
    <name type="common">Purple yam</name>
    <dbReference type="NCBI Taxonomy" id="55571"/>
    <lineage>
        <taxon>Eukaryota</taxon>
        <taxon>Viridiplantae</taxon>
        <taxon>Streptophyta</taxon>
        <taxon>Embryophyta</taxon>
        <taxon>Tracheophyta</taxon>
        <taxon>Spermatophyta</taxon>
        <taxon>Magnoliopsida</taxon>
        <taxon>Liliopsida</taxon>
        <taxon>Dioscoreales</taxon>
        <taxon>Dioscoreaceae</taxon>
        <taxon>Dioscorea</taxon>
    </lineage>
</organism>
<accession>A0ACB7VEW4</accession>
<comment type="caution">
    <text evidence="1">The sequence shown here is derived from an EMBL/GenBank/DDBJ whole genome shotgun (WGS) entry which is preliminary data.</text>
</comment>
<dbReference type="Proteomes" id="UP000827976">
    <property type="component" value="Chromosome 9"/>
</dbReference>
<gene>
    <name evidence="1" type="ORF">IHE45_09G044900</name>
</gene>
<proteinExistence type="predicted"/>
<reference evidence="2" key="1">
    <citation type="journal article" date="2022" name="Nat. Commun.">
        <title>Chromosome evolution and the genetic basis of agronomically important traits in greater yam.</title>
        <authorList>
            <person name="Bredeson J.V."/>
            <person name="Lyons J.B."/>
            <person name="Oniyinde I.O."/>
            <person name="Okereke N.R."/>
            <person name="Kolade O."/>
            <person name="Nnabue I."/>
            <person name="Nwadili C.O."/>
            <person name="Hribova E."/>
            <person name="Parker M."/>
            <person name="Nwogha J."/>
            <person name="Shu S."/>
            <person name="Carlson J."/>
            <person name="Kariba R."/>
            <person name="Muthemba S."/>
            <person name="Knop K."/>
            <person name="Barton G.J."/>
            <person name="Sherwood A.V."/>
            <person name="Lopez-Montes A."/>
            <person name="Asiedu R."/>
            <person name="Jamnadass R."/>
            <person name="Muchugi A."/>
            <person name="Goodstein D."/>
            <person name="Egesi C.N."/>
            <person name="Featherston J."/>
            <person name="Asfaw A."/>
            <person name="Simpson G.G."/>
            <person name="Dolezel J."/>
            <person name="Hendre P.S."/>
            <person name="Van Deynze A."/>
            <person name="Kumar P.L."/>
            <person name="Obidiegwu J.E."/>
            <person name="Bhattacharjee R."/>
            <person name="Rokhsar D.S."/>
        </authorList>
    </citation>
    <scope>NUCLEOTIDE SEQUENCE [LARGE SCALE GENOMIC DNA]</scope>
    <source>
        <strain evidence="2">cv. TDa95/00328</strain>
    </source>
</reference>
<dbReference type="EMBL" id="CM037019">
    <property type="protein sequence ID" value="KAH7672271.1"/>
    <property type="molecule type" value="Genomic_DNA"/>
</dbReference>
<evidence type="ECO:0000313" key="1">
    <source>
        <dbReference type="EMBL" id="KAH7672271.1"/>
    </source>
</evidence>
<sequence>MDPYESFHHRSAHCSSMSPHPSHPVFVDAPPPFQFHPPPPRHHHRPPDADHNFFHPGAPPPPPHHHHPLHPPPLHPPIRRSRGGDPPLEFDPNWEREHRRPMPPSPMAGVSMGRKRPRWDQDRVFEEESGGSRRGGRRLGFADAHPRRDGFFDPGMSDPPVLSPRVVSGARLGPNRGAFVVDRQEEIVPWESWSDARPPPPPPYHGEDSIEDPRGGFTEGSPWRSWDDAPAGYQIEGGIHESSRSGFVPPNRLEEYWTDERRPSLPPYRKFENLHLGMEGALQKGLAGHEFREDKVLVNKGKRMVLNGRGSRSPTITPTKRFQRKPSALSRIQSGVSVWERIEEKSQPFVPSLHDGVSEEQQPEMEHLDLSYKSNALIAKVLHPLDLVGPSSDGKGVVSRILKKRIVKKNVVKPRDSVVPVSLNASTSGVSEVVPKKSLVSGSPIKYCNKELERVLVSTSVVPDSLKASGSRASKEVHKRSLVSRSPGKLSSKLTDKVVVSSAVVPCSSSAKPGPKKVKLIGSAGKSSVKISAKAKSSVEVQKKEITHCLDTFNSEIKTKTMDDGASKVCCQELTKEMEPTENTVSVQFNEIITVGELSSGEVIGRDENKAIGEKVHGICADDTVVSGAEILDSVHSDGNFNTSRLDGKDLNVFSIEQGTTETMLPLTDGGVEGSAQVFTAAEHGASKGPCEESACRMSDVESSANFVIGLGEHFNDAHPLTLEDCGQIIPSADSLEGEAIVQKVEDVCAHTEDAKLLEGSGSQSCGVVLNSNADDISTPLPLKASGIDSESVQPLGGQDCAPSMQDMEGMQQQCDHFNLMDTEAVAVASYADKSIKDLVHSQVSDMDSLTVVYDAQDVGCSVDAELSDSCFSDPKSCNDDKDNSNQDEQLTTLDDSSVVSVRHLPSEAEEEVKSSRIMPCHQEISELLQEGLSQGSTKQTAPVLGAVEEEEFMSRKGLPETGNIRILPNKGSLVVKETSHLNRNLRNKTWHRTESTASASLLHGNLHSTTRLLGKQSSKKLERVQNSYIRKGNSLIRKSLPVQQSPQLKSAANGENKVKKLSSKGFDGKTDTASHPTSNPSFVTKNTHNLPLQIKSLSLSSNFPEDDTHDISEALTFEGGIETQVKQPKSQIADLVLGSNVDSQSIQPIRKSEPLDSKKIRYVKRKSNQLVAAPEPDAGDLSTHAIDKVQKVSSCAPSDLYYRKKKNQLIRNASCDPQKQDATSPTDNSNSDDQRIPIISFLKASTRGPFKKRLDKVLQKKYKHSSLVWTLGGEESQKKGFSSVNSWKVLPTLFPWKRAIHWKSYSNIPCTSNKNSLSLIGRRLQLTRRRNTVYTVSTDGFSIRKAGVISIGGSNLKWSKSIERRSKKASEEATLAVAEVERMKRERKRTAYLRPNKKNGNCLLRERIFRVGSARYKMDPSKRTLIRISDDQLSSAADQQGVNRLRSFVPRRLLIGNDEYIRIGNGNQLVRDPKKLIRILASEKVRWSLHTARLKLAKKQQYCQFFTRFGKCNKNGGKCPYIHDPTKIAICTKFLRGLCSNANCKLTHKVQPERMPDCSYFLRGLCTNVNCPYRHVNVNPKAAVCEGFLKGYCADGDECCKKHSYVCPVFEATGKCPQGSKCKLHHPKSINKTKKRKQTTIQISSNKRRYFGSSITEAVKPLNVSYDKNDGDLFCCDGRFTDFISLDANSDEDGTEVTVSMDSHTMQCDSELSDQQPDDVEALVKPVHLLCTTKLTTLC</sequence>
<evidence type="ECO:0000313" key="2">
    <source>
        <dbReference type="Proteomes" id="UP000827976"/>
    </source>
</evidence>